<dbReference type="HOGENOM" id="CLU_946847_0_0_1"/>
<feature type="compositionally biased region" description="Basic and acidic residues" evidence="1">
    <location>
        <begin position="167"/>
        <end position="188"/>
    </location>
</feature>
<reference evidence="2 3" key="1">
    <citation type="journal article" date="2011" name="Genome Biol.">
        <title>Comparative genome sequence analysis underscores mycoparasitism as the ancestral life style of Trichoderma.</title>
        <authorList>
            <person name="Kubicek C.P."/>
            <person name="Herrera-Estrella A."/>
            <person name="Seidl-Seiboth V."/>
            <person name="Martinez D.A."/>
            <person name="Druzhinina I.S."/>
            <person name="Thon M."/>
            <person name="Zeilinger S."/>
            <person name="Casas-Flores S."/>
            <person name="Horwitz B.A."/>
            <person name="Mukherjee P.K."/>
            <person name="Mukherjee M."/>
            <person name="Kredics L."/>
            <person name="Alcaraz L.D."/>
            <person name="Aerts A."/>
            <person name="Antal Z."/>
            <person name="Atanasova L."/>
            <person name="Cervantes-Badillo M.G."/>
            <person name="Challacombe J."/>
            <person name="Chertkov O."/>
            <person name="McCluskey K."/>
            <person name="Coulpier F."/>
            <person name="Deshpande N."/>
            <person name="von Doehren H."/>
            <person name="Ebbole D.J."/>
            <person name="Esquivel-Naranjo E.U."/>
            <person name="Fekete E."/>
            <person name="Flipphi M."/>
            <person name="Glaser F."/>
            <person name="Gomez-Rodriguez E.Y."/>
            <person name="Gruber S."/>
            <person name="Han C."/>
            <person name="Henrissat B."/>
            <person name="Hermosa R."/>
            <person name="Hernandez-Onate M."/>
            <person name="Karaffa L."/>
            <person name="Kosti I."/>
            <person name="Le Crom S."/>
            <person name="Lindquist E."/>
            <person name="Lucas S."/>
            <person name="Luebeck M."/>
            <person name="Luebeck P.S."/>
            <person name="Margeot A."/>
            <person name="Metz B."/>
            <person name="Misra M."/>
            <person name="Nevalainen H."/>
            <person name="Omann M."/>
            <person name="Packer N."/>
            <person name="Perrone G."/>
            <person name="Uresti-Rivera E.E."/>
            <person name="Salamov A."/>
            <person name="Schmoll M."/>
            <person name="Seiboth B."/>
            <person name="Shapiro H."/>
            <person name="Sukno S."/>
            <person name="Tamayo-Ramos J.A."/>
            <person name="Tisch D."/>
            <person name="Wiest A."/>
            <person name="Wilkinson H.H."/>
            <person name="Zhang M."/>
            <person name="Coutinho P.M."/>
            <person name="Kenerley C.M."/>
            <person name="Monte E."/>
            <person name="Baker S.E."/>
            <person name="Grigoriev I.V."/>
        </authorList>
    </citation>
    <scope>NUCLEOTIDE SEQUENCE [LARGE SCALE GENOMIC DNA]</scope>
    <source>
        <strain evidence="3">Gv29-8 / FGSC 10586</strain>
    </source>
</reference>
<name>G9MJS3_HYPVG</name>
<evidence type="ECO:0000256" key="1">
    <source>
        <dbReference type="SAM" id="MobiDB-lite"/>
    </source>
</evidence>
<comment type="caution">
    <text evidence="2">The sequence shown here is derived from an EMBL/GenBank/DDBJ whole genome shotgun (WGS) entry which is preliminary data.</text>
</comment>
<protein>
    <submittedName>
        <fullName evidence="2">Uncharacterized protein</fullName>
    </submittedName>
</protein>
<feature type="compositionally biased region" description="Acidic residues" evidence="1">
    <location>
        <begin position="150"/>
        <end position="166"/>
    </location>
</feature>
<feature type="compositionally biased region" description="Basic and acidic residues" evidence="1">
    <location>
        <begin position="195"/>
        <end position="207"/>
    </location>
</feature>
<dbReference type="EMBL" id="ABDF02000003">
    <property type="protein sequence ID" value="EHK25735.1"/>
    <property type="molecule type" value="Genomic_DNA"/>
</dbReference>
<organism evidence="2 3">
    <name type="scientific">Hypocrea virens (strain Gv29-8 / FGSC 10586)</name>
    <name type="common">Gliocladium virens</name>
    <name type="synonym">Trichoderma virens</name>
    <dbReference type="NCBI Taxonomy" id="413071"/>
    <lineage>
        <taxon>Eukaryota</taxon>
        <taxon>Fungi</taxon>
        <taxon>Dikarya</taxon>
        <taxon>Ascomycota</taxon>
        <taxon>Pezizomycotina</taxon>
        <taxon>Sordariomycetes</taxon>
        <taxon>Hypocreomycetidae</taxon>
        <taxon>Hypocreales</taxon>
        <taxon>Hypocreaceae</taxon>
        <taxon>Trichoderma</taxon>
    </lineage>
</organism>
<proteinExistence type="predicted"/>
<sequence>MQPDTMDDLKVNLPPIEIRVSDLNVSPRALNYDCAVCALKGYWSQATAMTKAEQEEYRDMLVTQKRYRGNHFYNKDYRLYQAIDNGRVTWPRWVFLVSLLGYVKELEYRIRPKFKNSTIEDLSAEYRQYFSTELSYVDPSLSSSNHDPELWDDEEYVSDDGGDEDEAHLQSEGHVKNQDSPKNDEAGKDNAAVENSKHVNHEQDTTSERPANPNQSTLEKQQRVDGTQALEQLLEQVVDKAANKAAQLVAPEMDKKLDGVLEAVKIWSTESAALIHTLNKCTEKLMEAMAEHQK</sequence>
<dbReference type="InParanoid" id="G9MJS3"/>
<dbReference type="VEuPathDB" id="FungiDB:TRIVIDRAFT_79402"/>
<dbReference type="RefSeq" id="XP_013959936.1">
    <property type="nucleotide sequence ID" value="XM_014104461.1"/>
</dbReference>
<accession>G9MJS3</accession>
<feature type="compositionally biased region" description="Polar residues" evidence="1">
    <location>
        <begin position="208"/>
        <end position="219"/>
    </location>
</feature>
<gene>
    <name evidence="2" type="ORF">TRIVIDRAFT_79402</name>
</gene>
<dbReference type="Proteomes" id="UP000007115">
    <property type="component" value="Unassembled WGS sequence"/>
</dbReference>
<keyword evidence="3" id="KW-1185">Reference proteome</keyword>
<evidence type="ECO:0000313" key="2">
    <source>
        <dbReference type="EMBL" id="EHK25735.1"/>
    </source>
</evidence>
<dbReference type="AlphaFoldDB" id="G9MJS3"/>
<feature type="region of interest" description="Disordered" evidence="1">
    <location>
        <begin position="138"/>
        <end position="225"/>
    </location>
</feature>
<dbReference type="GeneID" id="25798076"/>
<evidence type="ECO:0000313" key="3">
    <source>
        <dbReference type="Proteomes" id="UP000007115"/>
    </source>
</evidence>